<evidence type="ECO:0000256" key="1">
    <source>
        <dbReference type="ARBA" id="ARBA00022505"/>
    </source>
</evidence>
<reference evidence="4" key="1">
    <citation type="submission" date="2018-06" db="EMBL/GenBank/DDBJ databases">
        <authorList>
            <person name="Zhirakovskaya E."/>
        </authorList>
    </citation>
    <scope>NUCLEOTIDE SEQUENCE</scope>
</reference>
<dbReference type="GO" id="GO:0046872">
    <property type="term" value="F:metal ion binding"/>
    <property type="evidence" value="ECO:0007669"/>
    <property type="project" value="UniProtKB-KW"/>
</dbReference>
<dbReference type="SUPFAM" id="SSF53850">
    <property type="entry name" value="Periplasmic binding protein-like II"/>
    <property type="match status" value="1"/>
</dbReference>
<evidence type="ECO:0000313" key="4">
    <source>
        <dbReference type="EMBL" id="VAW90642.1"/>
    </source>
</evidence>
<dbReference type="PANTHER" id="PTHR30632">
    <property type="entry name" value="MOLYBDATE-BINDING PERIPLASMIC PROTEIN"/>
    <property type="match status" value="1"/>
</dbReference>
<evidence type="ECO:0000256" key="2">
    <source>
        <dbReference type="ARBA" id="ARBA00022723"/>
    </source>
</evidence>
<dbReference type="GO" id="GO:0030973">
    <property type="term" value="F:molybdate ion binding"/>
    <property type="evidence" value="ECO:0007669"/>
    <property type="project" value="InterPro"/>
</dbReference>
<dbReference type="AlphaFoldDB" id="A0A3B0ZT61"/>
<organism evidence="4">
    <name type="scientific">hydrothermal vent metagenome</name>
    <dbReference type="NCBI Taxonomy" id="652676"/>
    <lineage>
        <taxon>unclassified sequences</taxon>
        <taxon>metagenomes</taxon>
        <taxon>ecological metagenomes</taxon>
    </lineage>
</organism>
<proteinExistence type="predicted"/>
<evidence type="ECO:0000256" key="3">
    <source>
        <dbReference type="ARBA" id="ARBA00022729"/>
    </source>
</evidence>
<dbReference type="NCBIfam" id="TIGR01256">
    <property type="entry name" value="modA"/>
    <property type="match status" value="1"/>
</dbReference>
<keyword evidence="2" id="KW-0479">Metal-binding</keyword>
<dbReference type="PANTHER" id="PTHR30632:SF14">
    <property type="entry name" value="TUNGSTATE_MOLYBDATE_CHROMATE-BINDING PROTEIN MODA"/>
    <property type="match status" value="1"/>
</dbReference>
<dbReference type="InterPro" id="IPR044084">
    <property type="entry name" value="AvModA-like_subst-bd"/>
</dbReference>
<dbReference type="Gene3D" id="3.40.190.10">
    <property type="entry name" value="Periplasmic binding protein-like II"/>
    <property type="match status" value="2"/>
</dbReference>
<protein>
    <submittedName>
        <fullName evidence="4">Molybdenum ABC transporter, substrate-binding protein ModA</fullName>
    </submittedName>
</protein>
<dbReference type="GO" id="GO:0015689">
    <property type="term" value="P:molybdate ion transport"/>
    <property type="evidence" value="ECO:0007669"/>
    <property type="project" value="InterPro"/>
</dbReference>
<keyword evidence="3" id="KW-0732">Signal</keyword>
<dbReference type="EMBL" id="UOFR01000003">
    <property type="protein sequence ID" value="VAW90642.1"/>
    <property type="molecule type" value="Genomic_DNA"/>
</dbReference>
<sequence>MRISTAIFILLLFVEPGYLLAKEIRVAVASNFKAAITSVTSHFEATSDHKVTLIFGSTGKHYAQIKNGAPYDVFLAADSQRPQRLEEEGIALANSRFTYARGKIVLWSPAAGYIDSTATILKKSEFRYLAVANPRLAPYGKAAKEVLTRLKLWDSLANKMVRGENINQTFQFVKSSNAEMGFVAYSQLVSLMKNNQQKRIEGSYWEVPQSLYSPIEQQAVILKDNKAAHEFIAFIRNEQALKIIRDYGYGVP</sequence>
<keyword evidence="1" id="KW-0500">Molybdenum</keyword>
<gene>
    <name evidence="4" type="ORF">MNBD_GAMMA21-1722</name>
</gene>
<dbReference type="InterPro" id="IPR050682">
    <property type="entry name" value="ModA/WtpA"/>
</dbReference>
<accession>A0A3B0ZT61</accession>
<dbReference type="InterPro" id="IPR005950">
    <property type="entry name" value="ModA"/>
</dbReference>
<dbReference type="CDD" id="cd13539">
    <property type="entry name" value="PBP2_AvModA"/>
    <property type="match status" value="1"/>
</dbReference>
<dbReference type="Pfam" id="PF13531">
    <property type="entry name" value="SBP_bac_11"/>
    <property type="match status" value="1"/>
</dbReference>
<dbReference type="PIRSF" id="PIRSF004846">
    <property type="entry name" value="ModA"/>
    <property type="match status" value="1"/>
</dbReference>
<name>A0A3B0ZT61_9ZZZZ</name>
<dbReference type="FunFam" id="3.40.190.10:FF:000035">
    <property type="entry name" value="Molybdate ABC transporter substrate-binding protein"/>
    <property type="match status" value="1"/>
</dbReference>